<comment type="caution">
    <text evidence="2">The sequence shown here is derived from an EMBL/GenBank/DDBJ whole genome shotgun (WGS) entry which is preliminary data.</text>
</comment>
<organism evidence="2 3">
    <name type="scientific">Nocardioides cavernae</name>
    <dbReference type="NCBI Taxonomy" id="1921566"/>
    <lineage>
        <taxon>Bacteria</taxon>
        <taxon>Bacillati</taxon>
        <taxon>Actinomycetota</taxon>
        <taxon>Actinomycetes</taxon>
        <taxon>Propionibacteriales</taxon>
        <taxon>Nocardioidaceae</taxon>
        <taxon>Nocardioides</taxon>
    </lineage>
</organism>
<sequence>MTETSSGVPLGTTRRTLVRGAAWSVPVVAAATTAPAFAASPCGSTYSWKLDWGTTSYTKNTANLGTATVNNVAGTYPITVTFNSSVTNTLFSSITRHQTNLDIEAGMGNIGALGAGEQGLELWHSSSANSDNVYQTVVVRFDRSVSDLAFTITDIDFQSGNFSDRVAVSGNRTGIPASSYVIGTGTYTDPWRPPASNPTPANIPDTADNRGNVAVKFLSPVTDFEIRYWNRGGSSQQAIWIGDLTWTAVGC</sequence>
<gene>
    <name evidence="2" type="ORF">F4692_000877</name>
</gene>
<dbReference type="EMBL" id="JACCBW010000001">
    <property type="protein sequence ID" value="NYE35773.1"/>
    <property type="molecule type" value="Genomic_DNA"/>
</dbReference>
<feature type="chain" id="PRO_5031174087" evidence="1">
    <location>
        <begin position="39"/>
        <end position="251"/>
    </location>
</feature>
<feature type="signal peptide" evidence="1">
    <location>
        <begin position="1"/>
        <end position="38"/>
    </location>
</feature>
<reference evidence="2 3" key="1">
    <citation type="submission" date="2020-07" db="EMBL/GenBank/DDBJ databases">
        <authorList>
            <person name="Partida-Martinez L."/>
            <person name="Huntemann M."/>
            <person name="Clum A."/>
            <person name="Wang J."/>
            <person name="Palaniappan K."/>
            <person name="Ritter S."/>
            <person name="Chen I.-M."/>
            <person name="Stamatis D."/>
            <person name="Reddy T."/>
            <person name="O'Malley R."/>
            <person name="Daum C."/>
            <person name="Shapiro N."/>
            <person name="Ivanova N."/>
            <person name="Kyrpides N."/>
            <person name="Woyke T."/>
        </authorList>
    </citation>
    <scope>NUCLEOTIDE SEQUENCE [LARGE SCALE GENOMIC DNA]</scope>
    <source>
        <strain evidence="2 3">AT2.17</strain>
    </source>
</reference>
<evidence type="ECO:0000313" key="3">
    <source>
        <dbReference type="Proteomes" id="UP000549911"/>
    </source>
</evidence>
<dbReference type="RefSeq" id="WP_179618384.1">
    <property type="nucleotide sequence ID" value="NZ_JACCBW010000001.1"/>
</dbReference>
<evidence type="ECO:0000256" key="1">
    <source>
        <dbReference type="SAM" id="SignalP"/>
    </source>
</evidence>
<keyword evidence="1" id="KW-0732">Signal</keyword>
<accession>A0A7Y9KSF2</accession>
<keyword evidence="3" id="KW-1185">Reference proteome</keyword>
<proteinExistence type="predicted"/>
<dbReference type="Proteomes" id="UP000549911">
    <property type="component" value="Unassembled WGS sequence"/>
</dbReference>
<reference evidence="2 3" key="2">
    <citation type="submission" date="2020-08" db="EMBL/GenBank/DDBJ databases">
        <title>The Agave Microbiome: Exploring the role of microbial communities in plant adaptations to desert environments.</title>
        <authorList>
            <person name="Partida-Martinez L.P."/>
        </authorList>
    </citation>
    <scope>NUCLEOTIDE SEQUENCE [LARGE SCALE GENOMIC DNA]</scope>
    <source>
        <strain evidence="2 3">AT2.17</strain>
    </source>
</reference>
<dbReference type="PROSITE" id="PS51318">
    <property type="entry name" value="TAT"/>
    <property type="match status" value="1"/>
</dbReference>
<name>A0A7Y9KSF2_9ACTN</name>
<dbReference type="InterPro" id="IPR006311">
    <property type="entry name" value="TAT_signal"/>
</dbReference>
<dbReference type="AlphaFoldDB" id="A0A7Y9KSF2"/>
<protein>
    <submittedName>
        <fullName evidence="2">Uncharacterized protein</fullName>
    </submittedName>
</protein>
<evidence type="ECO:0000313" key="2">
    <source>
        <dbReference type="EMBL" id="NYE35773.1"/>
    </source>
</evidence>